<dbReference type="Gene3D" id="4.10.70.10">
    <property type="entry name" value="Disintegrin domain"/>
    <property type="match status" value="1"/>
</dbReference>
<dbReference type="SMART" id="SM00050">
    <property type="entry name" value="DISIN"/>
    <property type="match status" value="1"/>
</dbReference>
<organism evidence="5">
    <name type="scientific">Ostreococcus tauri</name>
    <name type="common">Marine green alga</name>
    <dbReference type="NCBI Taxonomy" id="70448"/>
    <lineage>
        <taxon>Eukaryota</taxon>
        <taxon>Viridiplantae</taxon>
        <taxon>Chlorophyta</taxon>
        <taxon>Mamiellophyceae</taxon>
        <taxon>Mamiellales</taxon>
        <taxon>Bathycoccaceae</taxon>
        <taxon>Ostreococcus</taxon>
    </lineage>
</organism>
<dbReference type="InterPro" id="IPR024079">
    <property type="entry name" value="MetalloPept_cat_dom_sf"/>
</dbReference>
<dbReference type="InterPro" id="IPR036436">
    <property type="entry name" value="Disintegrin_dom_sf"/>
</dbReference>
<dbReference type="Pfam" id="PF13574">
    <property type="entry name" value="Reprolysin_2"/>
    <property type="match status" value="1"/>
</dbReference>
<feature type="active site" evidence="1">
    <location>
        <position position="380"/>
    </location>
</feature>
<evidence type="ECO:0000256" key="2">
    <source>
        <dbReference type="SAM" id="SignalP"/>
    </source>
</evidence>
<comment type="caution">
    <text evidence="1">Lacks conserved residue(s) required for the propagation of feature annotation.</text>
</comment>
<feature type="signal peptide" evidence="2">
    <location>
        <begin position="1"/>
        <end position="28"/>
    </location>
</feature>
<feature type="binding site" evidence="1">
    <location>
        <position position="383"/>
    </location>
    <ligand>
        <name>Zn(2+)</name>
        <dbReference type="ChEBI" id="CHEBI:29105"/>
        <note>catalytic</note>
    </ligand>
</feature>
<dbReference type="GO" id="GO:0004222">
    <property type="term" value="F:metalloendopeptidase activity"/>
    <property type="evidence" value="ECO:0007669"/>
    <property type="project" value="InterPro"/>
</dbReference>
<dbReference type="PROSITE" id="PS50214">
    <property type="entry name" value="DISINTEGRIN_2"/>
    <property type="match status" value="1"/>
</dbReference>
<dbReference type="PANTHER" id="PTHR11905">
    <property type="entry name" value="ADAM A DISINTEGRIN AND METALLOPROTEASE DOMAIN"/>
    <property type="match status" value="1"/>
</dbReference>
<dbReference type="Pfam" id="PF00200">
    <property type="entry name" value="Disintegrin"/>
    <property type="match status" value="1"/>
</dbReference>
<name>A0A1Y5IRA1_OSTTA</name>
<evidence type="ECO:0000259" key="4">
    <source>
        <dbReference type="PROSITE" id="PS50215"/>
    </source>
</evidence>
<dbReference type="InterPro" id="IPR001762">
    <property type="entry name" value="Disintegrin_dom"/>
</dbReference>
<evidence type="ECO:0000256" key="1">
    <source>
        <dbReference type="PROSITE-ProRule" id="PRU00276"/>
    </source>
</evidence>
<keyword evidence="2" id="KW-0732">Signal</keyword>
<dbReference type="GO" id="GO:0046872">
    <property type="term" value="F:metal ion binding"/>
    <property type="evidence" value="ECO:0007669"/>
    <property type="project" value="UniProtKB-KW"/>
</dbReference>
<dbReference type="Proteomes" id="UP000195557">
    <property type="component" value="Unassembled WGS sequence"/>
</dbReference>
<dbReference type="AlphaFoldDB" id="A0A1Y5IRA1"/>
<dbReference type="PANTHER" id="PTHR11905:SF159">
    <property type="entry name" value="ADAM METALLOPROTEASE"/>
    <property type="match status" value="1"/>
</dbReference>
<feature type="domain" description="Peptidase M12B" evidence="4">
    <location>
        <begin position="233"/>
        <end position="426"/>
    </location>
</feature>
<gene>
    <name evidence="5" type="ORF">BE221DRAFT_157592</name>
</gene>
<feature type="binding site" evidence="1">
    <location>
        <position position="379"/>
    </location>
    <ligand>
        <name>Zn(2+)</name>
        <dbReference type="ChEBI" id="CHEBI:29105"/>
        <note>catalytic</note>
    </ligand>
</feature>
<feature type="chain" id="PRO_5012848133" evidence="2">
    <location>
        <begin position="29"/>
        <end position="556"/>
    </location>
</feature>
<evidence type="ECO:0000259" key="3">
    <source>
        <dbReference type="PROSITE" id="PS50214"/>
    </source>
</evidence>
<dbReference type="SUPFAM" id="SSF55486">
    <property type="entry name" value="Metalloproteases ('zincins'), catalytic domain"/>
    <property type="match status" value="1"/>
</dbReference>
<feature type="binding site" evidence="1">
    <location>
        <position position="389"/>
    </location>
    <ligand>
        <name>Zn(2+)</name>
        <dbReference type="ChEBI" id="CHEBI:29105"/>
        <note>catalytic</note>
    </ligand>
</feature>
<keyword evidence="1" id="KW-0862">Zinc</keyword>
<dbReference type="eggNOG" id="KOG3607">
    <property type="taxonomic scope" value="Eukaryota"/>
</dbReference>
<keyword evidence="1" id="KW-0479">Metal-binding</keyword>
<dbReference type="Gene3D" id="3.40.390.10">
    <property type="entry name" value="Collagenase (Catalytic Domain)"/>
    <property type="match status" value="1"/>
</dbReference>
<accession>A0A1Y5IRA1</accession>
<dbReference type="GO" id="GO:0006508">
    <property type="term" value="P:proteolysis"/>
    <property type="evidence" value="ECO:0007669"/>
    <property type="project" value="InterPro"/>
</dbReference>
<sequence length="556" mass="58328">MGGRRRSVGALASIALVWACACAIATNASTIIENAVAVKLENVRSLDDGARVTLRATTNGSTYEIALHRDSDIAVDASVGAWDSGKGDVARDAVDAQGLESLRRCSYEGEATDSSGKTLRAFGTVCHGRLRVVIQPHVGNDLLTITGDLLGERSEAVRAQTQGRMLGVEEIDVAAVTIGESWHLSDELAQFANNVTDGFVISPDQPIAYVDDAGAVNASSGAHSRKLLQSSAAYVDFVFWGSTESMNVFGYDVNAYMEESLLQLKVIQSAYSKTSGMNPPLKFAIKQFLYTAKGSSDPWGVYAGTDLGNMLNAAQAWSERRPAVLNFDWDSVIITAKRNPQFSGAIGMAGVGTVCTLRSVSTNAVTKGAYLYAGSTIAHEFGHTLGFMHDGDAGTGTGACTGNNYVMAPSENGAPNFSPCSVEQYNSGTFRWGGLVYTVDKSCLTTTTATFCGNGIREKGEECDCYGNDCTSVDPACDGLTCKRKSGAVCSVLHDKCCNINGTAAAASGTVCRAAADASLKIPCDTAEVCDGSSFACPADSAAPNGKKIEQSLAKM</sequence>
<dbReference type="SUPFAM" id="SSF57552">
    <property type="entry name" value="Blood coagulation inhibitor (disintegrin)"/>
    <property type="match status" value="1"/>
</dbReference>
<dbReference type="EMBL" id="KZ155771">
    <property type="protein sequence ID" value="OUS49642.1"/>
    <property type="molecule type" value="Genomic_DNA"/>
</dbReference>
<proteinExistence type="predicted"/>
<evidence type="ECO:0000313" key="5">
    <source>
        <dbReference type="EMBL" id="OUS49642.1"/>
    </source>
</evidence>
<dbReference type="PROSITE" id="PS50215">
    <property type="entry name" value="ADAM_MEPRO"/>
    <property type="match status" value="1"/>
</dbReference>
<dbReference type="PROSITE" id="PS51257">
    <property type="entry name" value="PROKAR_LIPOPROTEIN"/>
    <property type="match status" value="1"/>
</dbReference>
<protein>
    <submittedName>
        <fullName evidence="5">Uncharacterized protein</fullName>
    </submittedName>
</protein>
<dbReference type="InterPro" id="IPR001590">
    <property type="entry name" value="Peptidase_M12B"/>
</dbReference>
<reference evidence="5" key="1">
    <citation type="submission" date="2017-04" db="EMBL/GenBank/DDBJ databases">
        <title>Population genomics of picophytoplankton unveils novel chromosome hypervariability.</title>
        <authorList>
            <consortium name="DOE Joint Genome Institute"/>
            <person name="Blanc-Mathieu R."/>
            <person name="Krasovec M."/>
            <person name="Hebrard M."/>
            <person name="Yau S."/>
            <person name="Desgranges E."/>
            <person name="Martin J."/>
            <person name="Schackwitz W."/>
            <person name="Kuo A."/>
            <person name="Salin G."/>
            <person name="Donnadieu C."/>
            <person name="Desdevises Y."/>
            <person name="Sanchez-Ferandin S."/>
            <person name="Moreau H."/>
            <person name="Rivals E."/>
            <person name="Grigoriev I.V."/>
            <person name="Grimsley N."/>
            <person name="Eyre-Walker A."/>
            <person name="Piganeau G."/>
        </authorList>
    </citation>
    <scope>NUCLEOTIDE SEQUENCE [LARGE SCALE GENOMIC DNA]</scope>
    <source>
        <strain evidence="5">RCC 1115</strain>
    </source>
</reference>
<feature type="domain" description="Disintegrin" evidence="3">
    <location>
        <begin position="449"/>
        <end position="545"/>
    </location>
</feature>